<organism evidence="1 2">
    <name type="scientific">Chromobacterium sinusclupearum</name>
    <dbReference type="NCBI Taxonomy" id="2077146"/>
    <lineage>
        <taxon>Bacteria</taxon>
        <taxon>Pseudomonadati</taxon>
        <taxon>Pseudomonadota</taxon>
        <taxon>Betaproteobacteria</taxon>
        <taxon>Neisseriales</taxon>
        <taxon>Chromobacteriaceae</taxon>
        <taxon>Chromobacterium</taxon>
    </lineage>
</organism>
<sequence length="77" mass="8447">MADITFNARQDVQERFDAALSRFTSDSAKPRNTLLVCAPREVCMAALFALHTVGRSPLQRLDNEKAPLTGGACLVLR</sequence>
<protein>
    <submittedName>
        <fullName evidence="1">Uncharacterized protein</fullName>
    </submittedName>
</protein>
<proteinExistence type="predicted"/>
<dbReference type="RefSeq" id="WP_103321546.1">
    <property type="nucleotide sequence ID" value="NZ_PPTF01000078.1"/>
</dbReference>
<evidence type="ECO:0000313" key="2">
    <source>
        <dbReference type="Proteomes" id="UP000236416"/>
    </source>
</evidence>
<dbReference type="AlphaFoldDB" id="A0A2K4MJC3"/>
<keyword evidence="2" id="KW-1185">Reference proteome</keyword>
<name>A0A2K4MJC3_9NEIS</name>
<dbReference type="EMBL" id="PPTF01000078">
    <property type="protein sequence ID" value="POA97168.1"/>
    <property type="molecule type" value="Genomic_DNA"/>
</dbReference>
<evidence type="ECO:0000313" key="1">
    <source>
        <dbReference type="EMBL" id="POA97168.1"/>
    </source>
</evidence>
<accession>A0A2K4MJC3</accession>
<dbReference type="Proteomes" id="UP000236416">
    <property type="component" value="Unassembled WGS sequence"/>
</dbReference>
<gene>
    <name evidence="1" type="ORF">C2134_18395</name>
</gene>
<comment type="caution">
    <text evidence="1">The sequence shown here is derived from an EMBL/GenBank/DDBJ whole genome shotgun (WGS) entry which is preliminary data.</text>
</comment>
<reference evidence="1 2" key="1">
    <citation type="submission" date="2018-01" db="EMBL/GenBank/DDBJ databases">
        <title>Genomic Sequence of Chromobacterium MWU13-2610 from wild cranberry bogs within the Cape Cod National Seashore.</title>
        <authorList>
            <person name="O'Hara-Hanley K."/>
            <person name="Soby S."/>
            <person name="Harrison A."/>
        </authorList>
    </citation>
    <scope>NUCLEOTIDE SEQUENCE [LARGE SCALE GENOMIC DNA]</scope>
    <source>
        <strain evidence="1 2">MWU13-2610</strain>
    </source>
</reference>